<sequence length="227" mass="23890">MYKLVVLFAVLAAVSARPSHLLTPVVHSAAVIGSVPTSISEHSTSIVHNHALVHAAPVVHSAPLIHTVHAAPVFQAYSSPVVVASPYLSAGHLWYQFSSVSLKPRNTDLLVKMFKLVVLFALVAITVAKPSGLLLSSPLVETYSAPLVAAVPAAVSSTYRKDIISKPVVAAYSAPAIYAEPLVEKYIAPVALPAAVSHSYRSDLVSSPVVAAYAAHYPALAYSAQVW</sequence>
<feature type="signal peptide" evidence="1">
    <location>
        <begin position="1"/>
        <end position="16"/>
    </location>
</feature>
<protein>
    <submittedName>
        <fullName evidence="2">Uncharacterized protein LOC114340796</fullName>
    </submittedName>
</protein>
<dbReference type="InParanoid" id="A0A6P7GD75"/>
<name>A0A6P7GD75_DIAVI</name>
<feature type="chain" id="PRO_5028275137" evidence="1">
    <location>
        <begin position="17"/>
        <end position="227"/>
    </location>
</feature>
<dbReference type="InterPro" id="IPR007614">
    <property type="entry name" value="Retinin_C"/>
</dbReference>
<organism evidence="2">
    <name type="scientific">Diabrotica virgifera virgifera</name>
    <name type="common">western corn rootworm</name>
    <dbReference type="NCBI Taxonomy" id="50390"/>
    <lineage>
        <taxon>Eukaryota</taxon>
        <taxon>Metazoa</taxon>
        <taxon>Ecdysozoa</taxon>
        <taxon>Arthropoda</taxon>
        <taxon>Hexapoda</taxon>
        <taxon>Insecta</taxon>
        <taxon>Pterygota</taxon>
        <taxon>Neoptera</taxon>
        <taxon>Endopterygota</taxon>
        <taxon>Coleoptera</taxon>
        <taxon>Polyphaga</taxon>
        <taxon>Cucujiformia</taxon>
        <taxon>Chrysomeloidea</taxon>
        <taxon>Chrysomelidae</taxon>
        <taxon>Galerucinae</taxon>
        <taxon>Diabroticina</taxon>
        <taxon>Diabroticites</taxon>
        <taxon>Diabrotica</taxon>
    </lineage>
</organism>
<proteinExistence type="predicted"/>
<dbReference type="OrthoDB" id="7493332at2759"/>
<gene>
    <name evidence="2" type="primary">LOC114340796</name>
</gene>
<evidence type="ECO:0000256" key="1">
    <source>
        <dbReference type="SAM" id="SignalP"/>
    </source>
</evidence>
<keyword evidence="1" id="KW-0732">Signal</keyword>
<reference evidence="2" key="1">
    <citation type="submission" date="2025-08" db="UniProtKB">
        <authorList>
            <consortium name="RefSeq"/>
        </authorList>
    </citation>
    <scope>IDENTIFICATION</scope>
    <source>
        <tissue evidence="2">Whole insect</tissue>
    </source>
</reference>
<dbReference type="RefSeq" id="XP_028147371.1">
    <property type="nucleotide sequence ID" value="XM_028291570.1"/>
</dbReference>
<dbReference type="PANTHER" id="PTHR34931">
    <property type="entry name" value="FI02976P-RELATED"/>
    <property type="match status" value="1"/>
</dbReference>
<dbReference type="AlphaFoldDB" id="A0A6P7GD75"/>
<evidence type="ECO:0000313" key="2">
    <source>
        <dbReference type="RefSeq" id="XP_028147371.1"/>
    </source>
</evidence>
<accession>A0A6P7GD75</accession>
<dbReference type="PANTHER" id="PTHR34931:SF3">
    <property type="entry name" value="FI02976P-RELATED"/>
    <property type="match status" value="1"/>
</dbReference>